<organism evidence="1 2">
    <name type="scientific">Gossypium barbadense</name>
    <name type="common">Sea Island cotton</name>
    <name type="synonym">Hibiscus barbadensis</name>
    <dbReference type="NCBI Taxonomy" id="3634"/>
    <lineage>
        <taxon>Eukaryota</taxon>
        <taxon>Viridiplantae</taxon>
        <taxon>Streptophyta</taxon>
        <taxon>Embryophyta</taxon>
        <taxon>Tracheophyta</taxon>
        <taxon>Spermatophyta</taxon>
        <taxon>Magnoliopsida</taxon>
        <taxon>eudicotyledons</taxon>
        <taxon>Gunneridae</taxon>
        <taxon>Pentapetalae</taxon>
        <taxon>rosids</taxon>
        <taxon>malvids</taxon>
        <taxon>Malvales</taxon>
        <taxon>Malvaceae</taxon>
        <taxon>Malvoideae</taxon>
        <taxon>Gossypium</taxon>
    </lineage>
</organism>
<evidence type="ECO:0000313" key="1">
    <source>
        <dbReference type="EMBL" id="PPR86459.1"/>
    </source>
</evidence>
<proteinExistence type="predicted"/>
<accession>A0A2P5W5W2</accession>
<dbReference type="AlphaFoldDB" id="A0A2P5W5W2"/>
<evidence type="ECO:0000313" key="2">
    <source>
        <dbReference type="Proteomes" id="UP000239757"/>
    </source>
</evidence>
<dbReference type="EMBL" id="KZ668980">
    <property type="protein sequence ID" value="PPR86459.1"/>
    <property type="molecule type" value="Genomic_DNA"/>
</dbReference>
<reference evidence="1 2" key="1">
    <citation type="submission" date="2015-01" db="EMBL/GenBank/DDBJ databases">
        <title>Genome of allotetraploid Gossypium barbadense reveals genomic plasticity and fiber elongation in cotton evolution.</title>
        <authorList>
            <person name="Chen X."/>
            <person name="Liu X."/>
            <person name="Zhao B."/>
            <person name="Zheng H."/>
            <person name="Hu Y."/>
            <person name="Lu G."/>
            <person name="Yang C."/>
            <person name="Chen J."/>
            <person name="Shan C."/>
            <person name="Zhang L."/>
            <person name="Zhou Y."/>
            <person name="Wang L."/>
            <person name="Guo W."/>
            <person name="Bai Y."/>
            <person name="Ruan J."/>
            <person name="Shangguan X."/>
            <person name="Mao Y."/>
            <person name="Jiang J."/>
            <person name="Zhu Y."/>
            <person name="Lei J."/>
            <person name="Kang H."/>
            <person name="Chen S."/>
            <person name="He X."/>
            <person name="Wang R."/>
            <person name="Wang Y."/>
            <person name="Chen J."/>
            <person name="Wang L."/>
            <person name="Yu S."/>
            <person name="Wang B."/>
            <person name="Wei J."/>
            <person name="Song S."/>
            <person name="Lu X."/>
            <person name="Gao Z."/>
            <person name="Gu W."/>
            <person name="Deng X."/>
            <person name="Ma D."/>
            <person name="Wang S."/>
            <person name="Liang W."/>
            <person name="Fang L."/>
            <person name="Cai C."/>
            <person name="Zhu X."/>
            <person name="Zhou B."/>
            <person name="Zhang Y."/>
            <person name="Chen Z."/>
            <person name="Xu S."/>
            <person name="Zhu R."/>
            <person name="Wang S."/>
            <person name="Zhang T."/>
            <person name="Zhao G."/>
        </authorList>
    </citation>
    <scope>NUCLEOTIDE SEQUENCE [LARGE SCALE GENOMIC DNA]</scope>
    <source>
        <strain evidence="2">cv. Xinhai21</strain>
        <tissue evidence="1">Leaf</tissue>
    </source>
</reference>
<dbReference type="Proteomes" id="UP000239757">
    <property type="component" value="Unassembled WGS sequence"/>
</dbReference>
<gene>
    <name evidence="1" type="ORF">GOBAR_AA34243</name>
</gene>
<protein>
    <submittedName>
        <fullName evidence="1">Uncharacterized protein</fullName>
    </submittedName>
</protein>
<name>A0A2P5W5W2_GOSBA</name>
<sequence>MHLLSRPKSWCIAAGSSPEEALCGEGPGERGRQKEGTARFSLSPYLLGGKTYYLLTQALGVFMGSGLAIVVSSHPRSGEALSCSGLNVRHYLN</sequence>